<dbReference type="EMBL" id="CP144699">
    <property type="protein sequence ID" value="WVZ18574.1"/>
    <property type="molecule type" value="Genomic_DNA"/>
</dbReference>
<protein>
    <submittedName>
        <fullName evidence="2">Uncharacterized protein</fullName>
    </submittedName>
</protein>
<gene>
    <name evidence="2" type="ORF">V8G54_005896</name>
</gene>
<name>A0AAQ3S7I7_VIGMU</name>
<accession>A0AAQ3S7I7</accession>
<sequence>MVESSRRKIPTRKRSRIPDPAPAVRQANLEGWVSDPEKRREFISFWKERKLLPNLLENQGLQLPNLLENQGLQHLIELKAAYYPDLVCIFYFNFKVRDDVAYTKENVAHLPIREEVVKVHIGVEGFNRILAYRSFLKNPQQHIEQKQLLVGGLKMDERLIHYLIVRILSPQATNHAQCSE</sequence>
<feature type="region of interest" description="Disordered" evidence="1">
    <location>
        <begin position="1"/>
        <end position="21"/>
    </location>
</feature>
<evidence type="ECO:0000313" key="3">
    <source>
        <dbReference type="Proteomes" id="UP001374535"/>
    </source>
</evidence>
<reference evidence="2 3" key="1">
    <citation type="journal article" date="2023" name="Life. Sci Alliance">
        <title>Evolutionary insights into 3D genome organization and epigenetic landscape of Vigna mungo.</title>
        <authorList>
            <person name="Junaid A."/>
            <person name="Singh B."/>
            <person name="Bhatia S."/>
        </authorList>
    </citation>
    <scope>NUCLEOTIDE SEQUENCE [LARGE SCALE GENOMIC DNA]</scope>
    <source>
        <strain evidence="2">Urdbean</strain>
    </source>
</reference>
<organism evidence="2 3">
    <name type="scientific">Vigna mungo</name>
    <name type="common">Black gram</name>
    <name type="synonym">Phaseolus mungo</name>
    <dbReference type="NCBI Taxonomy" id="3915"/>
    <lineage>
        <taxon>Eukaryota</taxon>
        <taxon>Viridiplantae</taxon>
        <taxon>Streptophyta</taxon>
        <taxon>Embryophyta</taxon>
        <taxon>Tracheophyta</taxon>
        <taxon>Spermatophyta</taxon>
        <taxon>Magnoliopsida</taxon>
        <taxon>eudicotyledons</taxon>
        <taxon>Gunneridae</taxon>
        <taxon>Pentapetalae</taxon>
        <taxon>rosids</taxon>
        <taxon>fabids</taxon>
        <taxon>Fabales</taxon>
        <taxon>Fabaceae</taxon>
        <taxon>Papilionoideae</taxon>
        <taxon>50 kb inversion clade</taxon>
        <taxon>NPAAA clade</taxon>
        <taxon>indigoferoid/millettioid clade</taxon>
        <taxon>Phaseoleae</taxon>
        <taxon>Vigna</taxon>
    </lineage>
</organism>
<keyword evidence="3" id="KW-1185">Reference proteome</keyword>
<evidence type="ECO:0000256" key="1">
    <source>
        <dbReference type="SAM" id="MobiDB-lite"/>
    </source>
</evidence>
<evidence type="ECO:0000313" key="2">
    <source>
        <dbReference type="EMBL" id="WVZ18574.1"/>
    </source>
</evidence>
<proteinExistence type="predicted"/>
<dbReference type="AlphaFoldDB" id="A0AAQ3S7I7"/>
<dbReference type="Proteomes" id="UP001374535">
    <property type="component" value="Chromosome 2"/>
</dbReference>